<sequence length="200" mass="23544">MKCNVFKNQVSKYVCVRARVPPYYNSPPERVWIVLLYICRRRRVLYTRERQREKRKIVSSPMSFIIHIYIGVVIRAAGMRVARSVHPIHTHTHTHIYIYFSLCVPSTGAKRDRCKIYIAPGIRATIYTRTTKRIDERGRRRREREKRGGGRVIYVYYAAYTHWCASTGRRCCRAISCCCRAKQSDASESAYTECARPREK</sequence>
<reference evidence="2 3" key="1">
    <citation type="submission" date="2020-02" db="EMBL/GenBank/DDBJ databases">
        <authorList>
            <person name="Ferguson B K."/>
        </authorList>
    </citation>
    <scope>NUCLEOTIDE SEQUENCE [LARGE SCALE GENOMIC DNA]</scope>
</reference>
<protein>
    <submittedName>
        <fullName evidence="2">Uncharacterized protein</fullName>
    </submittedName>
</protein>
<keyword evidence="3" id="KW-1185">Reference proteome</keyword>
<dbReference type="EMBL" id="CADCXV010000683">
    <property type="protein sequence ID" value="CAB0032582.1"/>
    <property type="molecule type" value="Genomic_DNA"/>
</dbReference>
<feature type="transmembrane region" description="Helical" evidence="1">
    <location>
        <begin position="57"/>
        <end position="78"/>
    </location>
</feature>
<proteinExistence type="predicted"/>
<keyword evidence="1" id="KW-1133">Transmembrane helix</keyword>
<evidence type="ECO:0000313" key="3">
    <source>
        <dbReference type="Proteomes" id="UP000479190"/>
    </source>
</evidence>
<gene>
    <name evidence="2" type="ORF">TBRA_LOCUS4513</name>
</gene>
<keyword evidence="1" id="KW-0812">Transmembrane</keyword>
<organism evidence="2 3">
    <name type="scientific">Trichogramma brassicae</name>
    <dbReference type="NCBI Taxonomy" id="86971"/>
    <lineage>
        <taxon>Eukaryota</taxon>
        <taxon>Metazoa</taxon>
        <taxon>Ecdysozoa</taxon>
        <taxon>Arthropoda</taxon>
        <taxon>Hexapoda</taxon>
        <taxon>Insecta</taxon>
        <taxon>Pterygota</taxon>
        <taxon>Neoptera</taxon>
        <taxon>Endopterygota</taxon>
        <taxon>Hymenoptera</taxon>
        <taxon>Apocrita</taxon>
        <taxon>Proctotrupomorpha</taxon>
        <taxon>Chalcidoidea</taxon>
        <taxon>Trichogrammatidae</taxon>
        <taxon>Trichogramma</taxon>
    </lineage>
</organism>
<name>A0A6H5I585_9HYME</name>
<evidence type="ECO:0000313" key="2">
    <source>
        <dbReference type="EMBL" id="CAB0032582.1"/>
    </source>
</evidence>
<dbReference type="AlphaFoldDB" id="A0A6H5I585"/>
<keyword evidence="1" id="KW-0472">Membrane</keyword>
<dbReference type="Proteomes" id="UP000479190">
    <property type="component" value="Unassembled WGS sequence"/>
</dbReference>
<evidence type="ECO:0000256" key="1">
    <source>
        <dbReference type="SAM" id="Phobius"/>
    </source>
</evidence>
<accession>A0A6H5I585</accession>